<proteinExistence type="predicted"/>
<reference evidence="1" key="1">
    <citation type="submission" date="2020-08" db="EMBL/GenBank/DDBJ databases">
        <title>Plant associated metagenomes--Microbial community diversity and host control of community assembly across model and emerging plant ecological genomics systems.</title>
        <authorList>
            <person name="Dangl J."/>
        </authorList>
    </citation>
    <scope>NUCLEOTIDE SEQUENCE</scope>
    <source>
        <strain evidence="1">KD5</strain>
    </source>
</reference>
<sequence>MKWMGLDWKFFTTSVIALAALAASIYFPQSELNGHSLTARLISSSALQVPADSKIQDLQITVNGRAIASPYISSLILINTGSKPISSADFESPLVLSTRNDSTLITAQITGSEPADIPVKTLVEDGKLKILPFLSNPKDQIKITLVSSGGLDLVVKARIAGVKEITYEDMTQPSPNIVRAVVSTVLALASVSMYAFFFSVGPSRPGVRVDTGIRLITVICLAAAAVTYGSRLIEFFGNGATAFVVSTLLFVCGSLSGVYLGGRNRRRYGD</sequence>
<organism evidence="1 2">
    <name type="scientific">Pseudomonas umsongensis</name>
    <dbReference type="NCBI Taxonomy" id="198618"/>
    <lineage>
        <taxon>Bacteria</taxon>
        <taxon>Pseudomonadati</taxon>
        <taxon>Pseudomonadota</taxon>
        <taxon>Gammaproteobacteria</taxon>
        <taxon>Pseudomonadales</taxon>
        <taxon>Pseudomonadaceae</taxon>
        <taxon>Pseudomonas</taxon>
    </lineage>
</organism>
<dbReference type="EMBL" id="JACHVR010000001">
    <property type="protein sequence ID" value="MBB2884474.1"/>
    <property type="molecule type" value="Genomic_DNA"/>
</dbReference>
<protein>
    <submittedName>
        <fullName evidence="1">Uncharacterized protein</fullName>
    </submittedName>
</protein>
<comment type="caution">
    <text evidence="1">The sequence shown here is derived from an EMBL/GenBank/DDBJ whole genome shotgun (WGS) entry which is preliminary data.</text>
</comment>
<gene>
    <name evidence="1" type="ORF">FHR69_000340</name>
</gene>
<evidence type="ECO:0000313" key="1">
    <source>
        <dbReference type="EMBL" id="MBB2884474.1"/>
    </source>
</evidence>
<keyword evidence="2" id="KW-1185">Reference proteome</keyword>
<accession>A0ACC5M733</accession>
<name>A0ACC5M733_9PSED</name>
<dbReference type="Proteomes" id="UP000589818">
    <property type="component" value="Unassembled WGS sequence"/>
</dbReference>
<evidence type="ECO:0000313" key="2">
    <source>
        <dbReference type="Proteomes" id="UP000589818"/>
    </source>
</evidence>